<keyword evidence="2 3" id="KW-0808">Transferase</keyword>
<dbReference type="PANTHER" id="PTHR43542">
    <property type="entry name" value="METHYLTRANSFERASE"/>
    <property type="match status" value="1"/>
</dbReference>
<dbReference type="PROSITE" id="PS00092">
    <property type="entry name" value="N6_MTASE"/>
    <property type="match status" value="1"/>
</dbReference>
<dbReference type="NCBIfam" id="TIGR00095">
    <property type="entry name" value="16S rRNA (guanine(966)-N(2))-methyltransferase RsmD"/>
    <property type="match status" value="1"/>
</dbReference>
<comment type="caution">
    <text evidence="3">The sequence shown here is derived from an EMBL/GenBank/DDBJ whole genome shotgun (WGS) entry which is preliminary data.</text>
</comment>
<dbReference type="PIRSF" id="PIRSF004553">
    <property type="entry name" value="CHP00095"/>
    <property type="match status" value="1"/>
</dbReference>
<sequence length="188" mass="20839">MRIVSGKYGGIRLTPVKSDKTRPTTDKVKESLFSMTGPYYQGGKFLDLFAGSGAVGIEAVSRGMDSAVLVDRQYQAIKAIKENIAKIHAEDRFEVIKGNAEVILKQLAEDGVKFDMVFLDPPYKLQKITETLAKLKSLQLLNDGATVICETDDHTELPDELDGFQAIKQKNYGLTNLTIYDYQAGNKQ</sequence>
<dbReference type="InterPro" id="IPR002052">
    <property type="entry name" value="DNA_methylase_N6_adenine_CS"/>
</dbReference>
<dbReference type="Pfam" id="PF03602">
    <property type="entry name" value="Cons_hypoth95"/>
    <property type="match status" value="1"/>
</dbReference>
<dbReference type="CDD" id="cd02440">
    <property type="entry name" value="AdoMet_MTases"/>
    <property type="match status" value="1"/>
</dbReference>
<protein>
    <submittedName>
        <fullName evidence="3">Methyltransferase</fullName>
    </submittedName>
</protein>
<dbReference type="Proteomes" id="UP000051581">
    <property type="component" value="Unassembled WGS sequence"/>
</dbReference>
<dbReference type="SUPFAM" id="SSF53335">
    <property type="entry name" value="S-adenosyl-L-methionine-dependent methyltransferases"/>
    <property type="match status" value="1"/>
</dbReference>
<dbReference type="GO" id="GO:0003676">
    <property type="term" value="F:nucleic acid binding"/>
    <property type="evidence" value="ECO:0007669"/>
    <property type="project" value="InterPro"/>
</dbReference>
<dbReference type="InterPro" id="IPR004398">
    <property type="entry name" value="RNA_MeTrfase_RsmD"/>
</dbReference>
<evidence type="ECO:0000313" key="3">
    <source>
        <dbReference type="EMBL" id="KRK89033.1"/>
    </source>
</evidence>
<name>A0A0R1L805_9LACO</name>
<dbReference type="AlphaFoldDB" id="A0A0R1L805"/>
<dbReference type="GO" id="GO:0031167">
    <property type="term" value="P:rRNA methylation"/>
    <property type="evidence" value="ECO:0007669"/>
    <property type="project" value="InterPro"/>
</dbReference>
<keyword evidence="4" id="KW-1185">Reference proteome</keyword>
<dbReference type="PANTHER" id="PTHR43542:SF1">
    <property type="entry name" value="METHYLTRANSFERASE"/>
    <property type="match status" value="1"/>
</dbReference>
<organism evidence="3 4">
    <name type="scientific">Lentilactobacillus sunkii DSM 19904</name>
    <dbReference type="NCBI Taxonomy" id="1423808"/>
    <lineage>
        <taxon>Bacteria</taxon>
        <taxon>Bacillati</taxon>
        <taxon>Bacillota</taxon>
        <taxon>Bacilli</taxon>
        <taxon>Lactobacillales</taxon>
        <taxon>Lactobacillaceae</taxon>
        <taxon>Lentilactobacillus</taxon>
    </lineage>
</organism>
<dbReference type="Gene3D" id="3.40.50.150">
    <property type="entry name" value="Vaccinia Virus protein VP39"/>
    <property type="match status" value="1"/>
</dbReference>
<dbReference type="GO" id="GO:0008168">
    <property type="term" value="F:methyltransferase activity"/>
    <property type="evidence" value="ECO:0007669"/>
    <property type="project" value="UniProtKB-KW"/>
</dbReference>
<gene>
    <name evidence="3" type="ORF">FD17_GL001993</name>
</gene>
<dbReference type="OrthoDB" id="9803017at2"/>
<evidence type="ECO:0000313" key="4">
    <source>
        <dbReference type="Proteomes" id="UP000051581"/>
    </source>
</evidence>
<evidence type="ECO:0000256" key="2">
    <source>
        <dbReference type="ARBA" id="ARBA00022679"/>
    </source>
</evidence>
<dbReference type="InterPro" id="IPR029063">
    <property type="entry name" value="SAM-dependent_MTases_sf"/>
</dbReference>
<reference evidence="3 4" key="1">
    <citation type="journal article" date="2015" name="Genome Announc.">
        <title>Expanding the biotechnology potential of lactobacilli through comparative genomics of 213 strains and associated genera.</title>
        <authorList>
            <person name="Sun Z."/>
            <person name="Harris H.M."/>
            <person name="McCann A."/>
            <person name="Guo C."/>
            <person name="Argimon S."/>
            <person name="Zhang W."/>
            <person name="Yang X."/>
            <person name="Jeffery I.B."/>
            <person name="Cooney J.C."/>
            <person name="Kagawa T.F."/>
            <person name="Liu W."/>
            <person name="Song Y."/>
            <person name="Salvetti E."/>
            <person name="Wrobel A."/>
            <person name="Rasinkangas P."/>
            <person name="Parkhill J."/>
            <person name="Rea M.C."/>
            <person name="O'Sullivan O."/>
            <person name="Ritari J."/>
            <person name="Douillard F.P."/>
            <person name="Paul Ross R."/>
            <person name="Yang R."/>
            <person name="Briner A.E."/>
            <person name="Felis G.E."/>
            <person name="de Vos W.M."/>
            <person name="Barrangou R."/>
            <person name="Klaenhammer T.R."/>
            <person name="Caufield P.W."/>
            <person name="Cui Y."/>
            <person name="Zhang H."/>
            <person name="O'Toole P.W."/>
        </authorList>
    </citation>
    <scope>NUCLEOTIDE SEQUENCE [LARGE SCALE GENOMIC DNA]</scope>
    <source>
        <strain evidence="3 4">DSM 19904</strain>
    </source>
</reference>
<accession>A0A0R1L805</accession>
<dbReference type="PATRIC" id="fig|1423808.3.peg.2019"/>
<evidence type="ECO:0000256" key="1">
    <source>
        <dbReference type="ARBA" id="ARBA00022603"/>
    </source>
</evidence>
<dbReference type="EMBL" id="AZEA01000004">
    <property type="protein sequence ID" value="KRK89033.1"/>
    <property type="molecule type" value="Genomic_DNA"/>
</dbReference>
<dbReference type="RefSeq" id="WP_057824123.1">
    <property type="nucleotide sequence ID" value="NZ_AZEA01000004.1"/>
</dbReference>
<proteinExistence type="predicted"/>
<keyword evidence="1 3" id="KW-0489">Methyltransferase</keyword>